<organism evidence="2 3">
    <name type="scientific">Phialocephala subalpina</name>
    <dbReference type="NCBI Taxonomy" id="576137"/>
    <lineage>
        <taxon>Eukaryota</taxon>
        <taxon>Fungi</taxon>
        <taxon>Dikarya</taxon>
        <taxon>Ascomycota</taxon>
        <taxon>Pezizomycotina</taxon>
        <taxon>Leotiomycetes</taxon>
        <taxon>Helotiales</taxon>
        <taxon>Mollisiaceae</taxon>
        <taxon>Phialocephala</taxon>
        <taxon>Phialocephala fortinii species complex</taxon>
    </lineage>
</organism>
<dbReference type="InterPro" id="IPR000182">
    <property type="entry name" value="GNAT_dom"/>
</dbReference>
<dbReference type="PANTHER" id="PTHR43792">
    <property type="entry name" value="GNAT FAMILY, PUTATIVE (AFU_ORTHOLOGUE AFUA_3G00765)-RELATED-RELATED"/>
    <property type="match status" value="1"/>
</dbReference>
<protein>
    <recommendedName>
        <fullName evidence="1">N-acetyltransferase domain-containing protein</fullName>
    </recommendedName>
</protein>
<dbReference type="PANTHER" id="PTHR43792:SF1">
    <property type="entry name" value="N-ACETYLTRANSFERASE DOMAIN-CONTAINING PROTEIN"/>
    <property type="match status" value="1"/>
</dbReference>
<proteinExistence type="predicted"/>
<dbReference type="InterPro" id="IPR051531">
    <property type="entry name" value="N-acetyltransferase"/>
</dbReference>
<sequence length="198" mass="22487">MKYVAESERLGLQPLSVDLHLEGYHASHSNPKTMKFLHREPAKTIEESRAHMIARHLPSAEQPHKELYAILLRGSEDESGKPKMVGSCGIPRIGADGKAVEVGYSVTPEYWGNGYAPEAVKLFCRYYWNERVGGASGEKRDMIIAYTDPENTASARVLEKSGFTKEELIEEAYEAPDTETKELRWWPAFKWHLERPKP</sequence>
<dbReference type="Pfam" id="PF13302">
    <property type="entry name" value="Acetyltransf_3"/>
    <property type="match status" value="1"/>
</dbReference>
<feature type="domain" description="N-acetyltransferase" evidence="1">
    <location>
        <begin position="9"/>
        <end position="164"/>
    </location>
</feature>
<dbReference type="AlphaFoldDB" id="A0A1L7WGA3"/>
<dbReference type="EMBL" id="FJOG01000002">
    <property type="protein sequence ID" value="CZR51787.1"/>
    <property type="molecule type" value="Genomic_DNA"/>
</dbReference>
<dbReference type="Gene3D" id="3.40.630.30">
    <property type="match status" value="1"/>
</dbReference>
<dbReference type="InterPro" id="IPR016181">
    <property type="entry name" value="Acyl_CoA_acyltransferase"/>
</dbReference>
<keyword evidence="3" id="KW-1185">Reference proteome</keyword>
<evidence type="ECO:0000259" key="1">
    <source>
        <dbReference type="Pfam" id="PF13302"/>
    </source>
</evidence>
<reference evidence="2 3" key="1">
    <citation type="submission" date="2016-03" db="EMBL/GenBank/DDBJ databases">
        <authorList>
            <person name="Ploux O."/>
        </authorList>
    </citation>
    <scope>NUCLEOTIDE SEQUENCE [LARGE SCALE GENOMIC DNA]</scope>
    <source>
        <strain evidence="2 3">UAMH 11012</strain>
    </source>
</reference>
<dbReference type="GO" id="GO:0016747">
    <property type="term" value="F:acyltransferase activity, transferring groups other than amino-acyl groups"/>
    <property type="evidence" value="ECO:0007669"/>
    <property type="project" value="InterPro"/>
</dbReference>
<dbReference type="SUPFAM" id="SSF55729">
    <property type="entry name" value="Acyl-CoA N-acyltransferases (Nat)"/>
    <property type="match status" value="1"/>
</dbReference>
<dbReference type="Proteomes" id="UP000184330">
    <property type="component" value="Unassembled WGS sequence"/>
</dbReference>
<gene>
    <name evidence="2" type="ORF">PAC_01664</name>
</gene>
<accession>A0A1L7WGA3</accession>
<evidence type="ECO:0000313" key="3">
    <source>
        <dbReference type="Proteomes" id="UP000184330"/>
    </source>
</evidence>
<dbReference type="OrthoDB" id="4072826at2759"/>
<evidence type="ECO:0000313" key="2">
    <source>
        <dbReference type="EMBL" id="CZR51787.1"/>
    </source>
</evidence>
<name>A0A1L7WGA3_9HELO</name>